<dbReference type="InterPro" id="IPR028098">
    <property type="entry name" value="Glyco_trans_4-like_N"/>
</dbReference>
<accession>A0A0D6PFJ4</accession>
<dbReference type="AlphaFoldDB" id="A0A0D6PFJ4"/>
<dbReference type="GO" id="GO:0016757">
    <property type="term" value="F:glycosyltransferase activity"/>
    <property type="evidence" value="ECO:0007669"/>
    <property type="project" value="UniProtKB-ARBA"/>
</dbReference>
<name>A0A0D6PFJ4_9PROT</name>
<dbReference type="Pfam" id="PF13692">
    <property type="entry name" value="Glyco_trans_1_4"/>
    <property type="match status" value="1"/>
</dbReference>
<dbReference type="Proteomes" id="UP000032668">
    <property type="component" value="Unassembled WGS sequence"/>
</dbReference>
<dbReference type="STRING" id="1120923.SAMN02746095_01695"/>
<gene>
    <name evidence="2" type="ORF">Aam_047_033</name>
</gene>
<reference evidence="2 3" key="1">
    <citation type="submission" date="2012-11" db="EMBL/GenBank/DDBJ databases">
        <title>Whole genome sequence of Acidocella aminolytica 101 = DSM 11237.</title>
        <authorList>
            <person name="Azuma Y."/>
            <person name="Higashiura N."/>
            <person name="Hirakawa H."/>
            <person name="Matsushita K."/>
        </authorList>
    </citation>
    <scope>NUCLEOTIDE SEQUENCE [LARGE SCALE GENOMIC DNA]</scope>
    <source>
        <strain evidence="3">101 / DSM 11237</strain>
    </source>
</reference>
<organism evidence="2 3">
    <name type="scientific">Acidocella aminolytica 101 = DSM 11237</name>
    <dbReference type="NCBI Taxonomy" id="1120923"/>
    <lineage>
        <taxon>Bacteria</taxon>
        <taxon>Pseudomonadati</taxon>
        <taxon>Pseudomonadota</taxon>
        <taxon>Alphaproteobacteria</taxon>
        <taxon>Acetobacterales</taxon>
        <taxon>Acidocellaceae</taxon>
        <taxon>Acidocella</taxon>
    </lineage>
</organism>
<proteinExistence type="predicted"/>
<evidence type="ECO:0000259" key="1">
    <source>
        <dbReference type="Pfam" id="PF13439"/>
    </source>
</evidence>
<evidence type="ECO:0000313" key="3">
    <source>
        <dbReference type="Proteomes" id="UP000032668"/>
    </source>
</evidence>
<dbReference type="SUPFAM" id="SSF53756">
    <property type="entry name" value="UDP-Glycosyltransferase/glycogen phosphorylase"/>
    <property type="match status" value="1"/>
</dbReference>
<feature type="domain" description="Glycosyltransferase subfamily 4-like N-terminal" evidence="1">
    <location>
        <begin position="72"/>
        <end position="181"/>
    </location>
</feature>
<dbReference type="Gene3D" id="3.40.50.2000">
    <property type="entry name" value="Glycogen Phosphorylase B"/>
    <property type="match status" value="2"/>
</dbReference>
<protein>
    <submittedName>
        <fullName evidence="2">Glycosyl transferase</fullName>
    </submittedName>
</protein>
<dbReference type="PANTHER" id="PTHR12526">
    <property type="entry name" value="GLYCOSYLTRANSFERASE"/>
    <property type="match status" value="1"/>
</dbReference>
<evidence type="ECO:0000313" key="2">
    <source>
        <dbReference type="EMBL" id="GAN80452.1"/>
    </source>
</evidence>
<dbReference type="Pfam" id="PF13439">
    <property type="entry name" value="Glyco_transf_4"/>
    <property type="match status" value="1"/>
</dbReference>
<keyword evidence="2" id="KW-0808">Transferase</keyword>
<sequence length="421" mass="46726">MPGLISTAGIAMKILFAFENTLPNAEADAEVFVTTARYLGAHLDESWLHVPVARQNRHIASGLANMPIIRAFAPLKPAALRHFMCGLTIGLRREFHKADLVYTRNLWVAWMSILCGQRVVFDHYRPWPDQIPPLQRWLYKLFTHPRFLGSICHSDYTRRKYIELGVPAEKLRCIHNGFEPRRFQAPMALEAAKKLIGVAPDAKTVIYTGRVNHKKGLELVIEAAKQLPQLTFMFVGSYGEGPVETLARKVPNIMIVPWQTEATLGQYIYAADVLLIPPSLQPLAKFGSTVLPLKLFFYLGSGRPILAGNTPDVAEVLKHDETALLVQPDSLEALVNGLTALTEDGALAARLSAGAAADSQNYTWNARAGKIFATVQGWLEDAATAKPGHWGAAQEGVWKRESRRWFAHFARTRSVILPPGP</sequence>
<keyword evidence="3" id="KW-1185">Reference proteome</keyword>
<comment type="caution">
    <text evidence="2">The sequence shown here is derived from an EMBL/GenBank/DDBJ whole genome shotgun (WGS) entry which is preliminary data.</text>
</comment>
<dbReference type="EMBL" id="BANC01000046">
    <property type="protein sequence ID" value="GAN80452.1"/>
    <property type="molecule type" value="Genomic_DNA"/>
</dbReference>